<keyword evidence="3" id="KW-1185">Reference proteome</keyword>
<evidence type="ECO:0000313" key="2">
    <source>
        <dbReference type="EMBL" id="MDN4471968.1"/>
    </source>
</evidence>
<accession>A0ABT8FYJ8</accession>
<dbReference type="EMBL" id="JAUHPV010000002">
    <property type="protein sequence ID" value="MDN4471968.1"/>
    <property type="molecule type" value="Genomic_DNA"/>
</dbReference>
<feature type="chain" id="PRO_5046430890" description="DNA modification methylase" evidence="1">
    <location>
        <begin position="26"/>
        <end position="159"/>
    </location>
</feature>
<name>A0ABT8FYJ8_9MICO</name>
<proteinExistence type="predicted"/>
<feature type="signal peptide" evidence="1">
    <location>
        <begin position="1"/>
        <end position="25"/>
    </location>
</feature>
<gene>
    <name evidence="2" type="ORF">QQX04_03055</name>
</gene>
<organism evidence="2 3">
    <name type="scientific">Demequina zhanjiangensis</name>
    <dbReference type="NCBI Taxonomy" id="3051659"/>
    <lineage>
        <taxon>Bacteria</taxon>
        <taxon>Bacillati</taxon>
        <taxon>Actinomycetota</taxon>
        <taxon>Actinomycetes</taxon>
        <taxon>Micrococcales</taxon>
        <taxon>Demequinaceae</taxon>
        <taxon>Demequina</taxon>
    </lineage>
</organism>
<protein>
    <recommendedName>
        <fullName evidence="4">DNA modification methylase</fullName>
    </recommendedName>
</protein>
<evidence type="ECO:0008006" key="4">
    <source>
        <dbReference type="Google" id="ProtNLM"/>
    </source>
</evidence>
<keyword evidence="1" id="KW-0732">Signal</keyword>
<evidence type="ECO:0000313" key="3">
    <source>
        <dbReference type="Proteomes" id="UP001172738"/>
    </source>
</evidence>
<evidence type="ECO:0000256" key="1">
    <source>
        <dbReference type="SAM" id="SignalP"/>
    </source>
</evidence>
<dbReference type="RefSeq" id="WP_301126180.1">
    <property type="nucleotide sequence ID" value="NZ_JAUHPV010000002.1"/>
</dbReference>
<reference evidence="2" key="1">
    <citation type="submission" date="2023-06" db="EMBL/GenBank/DDBJ databases">
        <title>SYSU T00b26.</title>
        <authorList>
            <person name="Gao L."/>
            <person name="Fang B.-Z."/>
            <person name="Li W.-J."/>
        </authorList>
    </citation>
    <scope>NUCLEOTIDE SEQUENCE</scope>
    <source>
        <strain evidence="2">SYSU T00b26</strain>
    </source>
</reference>
<sequence length="159" mass="15920">MKLQVTARIAAAAIVALSLASCSFAASITTSQQYSASDGVRLELEDVTGLNLLVISTDEGAPAALIGSFDNSGDEPVSVTVGLGGEDTSFTVPAGGVVALGLDEDETAVVGTSTAAPGLIASVSVETPRSGMQDVDVPVLDGTLEEYADTLEMLQSVAG</sequence>
<comment type="caution">
    <text evidence="2">The sequence shown here is derived from an EMBL/GenBank/DDBJ whole genome shotgun (WGS) entry which is preliminary data.</text>
</comment>
<dbReference type="Proteomes" id="UP001172738">
    <property type="component" value="Unassembled WGS sequence"/>
</dbReference>
<dbReference type="PROSITE" id="PS51257">
    <property type="entry name" value="PROKAR_LIPOPROTEIN"/>
    <property type="match status" value="1"/>
</dbReference>